<evidence type="ECO:0000313" key="2">
    <source>
        <dbReference type="EMBL" id="OCF59380.1"/>
    </source>
</evidence>
<reference evidence="3" key="2">
    <citation type="submission" date="2013-12" db="EMBL/GenBank/DDBJ databases">
        <title>Evolution of pathogenesis and genome organization in the Tremellales.</title>
        <authorList>
            <person name="Cuomo C."/>
            <person name="Litvintseva A."/>
            <person name="Heitman J."/>
            <person name="Chen Y."/>
            <person name="Sun S."/>
            <person name="Springer D."/>
            <person name="Dromer F."/>
            <person name="Young S."/>
            <person name="Zeng Q."/>
            <person name="Chapman S."/>
            <person name="Gujja S."/>
            <person name="Saif S."/>
            <person name="Birren B."/>
        </authorList>
    </citation>
    <scope>NUCLEOTIDE SEQUENCE [LARGE SCALE GENOMIC DNA]</scope>
    <source>
        <strain evidence="3">CBS 10435</strain>
    </source>
</reference>
<evidence type="ECO:0000259" key="1">
    <source>
        <dbReference type="Pfam" id="PF08547"/>
    </source>
</evidence>
<dbReference type="PANTHER" id="PTHR13194">
    <property type="entry name" value="COMPLEX I INTERMEDIATE-ASSOCIATED PROTEIN 30"/>
    <property type="match status" value="1"/>
</dbReference>
<proteinExistence type="predicted"/>
<dbReference type="PANTHER" id="PTHR13194:SF19">
    <property type="entry name" value="NAD(P)-BINDING ROSSMANN-FOLD SUPERFAMILY PROTEIN"/>
    <property type="match status" value="1"/>
</dbReference>
<dbReference type="Pfam" id="PF08547">
    <property type="entry name" value="CIA30"/>
    <property type="match status" value="1"/>
</dbReference>
<protein>
    <recommendedName>
        <fullName evidence="1">NADH:ubiquinone oxidoreductase intermediate-associated protein 30 domain-containing protein</fullName>
    </recommendedName>
</protein>
<dbReference type="AlphaFoldDB" id="A0A1B9IV12"/>
<reference evidence="2 3" key="1">
    <citation type="submission" date="2013-07" db="EMBL/GenBank/DDBJ databases">
        <title>The Genome Sequence of Kwoniella mangroviensis CBS10435.</title>
        <authorList>
            <consortium name="The Broad Institute Genome Sequencing Platform"/>
            <person name="Cuomo C."/>
            <person name="Litvintseva A."/>
            <person name="Chen Y."/>
            <person name="Heitman J."/>
            <person name="Sun S."/>
            <person name="Springer D."/>
            <person name="Dromer F."/>
            <person name="Young S.K."/>
            <person name="Zeng Q."/>
            <person name="Gargeya S."/>
            <person name="Fitzgerald M."/>
            <person name="Abouelleil A."/>
            <person name="Alvarado L."/>
            <person name="Berlin A.M."/>
            <person name="Chapman S.B."/>
            <person name="Dewar J."/>
            <person name="Goldberg J."/>
            <person name="Griggs A."/>
            <person name="Gujja S."/>
            <person name="Hansen M."/>
            <person name="Howarth C."/>
            <person name="Imamovic A."/>
            <person name="Larimer J."/>
            <person name="McCowan C."/>
            <person name="Murphy C."/>
            <person name="Pearson M."/>
            <person name="Priest M."/>
            <person name="Roberts A."/>
            <person name="Saif S."/>
            <person name="Shea T."/>
            <person name="Sykes S."/>
            <person name="Wortman J."/>
            <person name="Nusbaum C."/>
            <person name="Birren B."/>
        </authorList>
    </citation>
    <scope>NUCLEOTIDE SEQUENCE [LARGE SCALE GENOMIC DNA]</scope>
    <source>
        <strain evidence="2 3">CBS 10435</strain>
    </source>
</reference>
<organism evidence="2 3">
    <name type="scientific">Kwoniella mangroviensis CBS 10435</name>
    <dbReference type="NCBI Taxonomy" id="1331196"/>
    <lineage>
        <taxon>Eukaryota</taxon>
        <taxon>Fungi</taxon>
        <taxon>Dikarya</taxon>
        <taxon>Basidiomycota</taxon>
        <taxon>Agaricomycotina</taxon>
        <taxon>Tremellomycetes</taxon>
        <taxon>Tremellales</taxon>
        <taxon>Cryptococcaceae</taxon>
        <taxon>Kwoniella</taxon>
    </lineage>
</organism>
<dbReference type="EMBL" id="KI669460">
    <property type="protein sequence ID" value="OCF59380.1"/>
    <property type="molecule type" value="Genomic_DNA"/>
</dbReference>
<dbReference type="GO" id="GO:0010257">
    <property type="term" value="P:NADH dehydrogenase complex assembly"/>
    <property type="evidence" value="ECO:0007669"/>
    <property type="project" value="TreeGrafter"/>
</dbReference>
<keyword evidence="3" id="KW-1185">Reference proteome</keyword>
<name>A0A1B9IV12_9TREE</name>
<dbReference type="OrthoDB" id="426386at2759"/>
<dbReference type="InterPro" id="IPR013857">
    <property type="entry name" value="NADH-UbQ_OxRdtase-assoc_prot30"/>
</dbReference>
<evidence type="ECO:0000313" key="3">
    <source>
        <dbReference type="Proteomes" id="UP000092583"/>
    </source>
</evidence>
<gene>
    <name evidence="2" type="ORF">L486_02045</name>
</gene>
<dbReference type="STRING" id="1331196.A0A1B9IV12"/>
<sequence>MPSNQTIFPSWHFDHWRAVDDRVRGGASTSHLDQVDLDLSDYSNGDLEKGKSNAGARFWGHLDIDTLGGAGFASQSYRYGPSPLRLPSLSYTGLSITYRPDPQTHYTEKTPRDYTLVLKTTPTANIPKHPKTPGPPREAQLTYEVTFSLPTTTVGKAEAKANKEEKREFKWNEFQATYRGKHVPEGDERWVPLDPGLIYELSIMCRSDFGKQKGDFGVVVRSLEAIRKNENGWWSGLGWLWSWVVGLVNWGWSWSSRGGVKLEDGEKKLIA</sequence>
<dbReference type="InterPro" id="IPR039131">
    <property type="entry name" value="NDUFAF1"/>
</dbReference>
<accession>A0A1B9IV12</accession>
<dbReference type="GO" id="GO:0051082">
    <property type="term" value="F:unfolded protein binding"/>
    <property type="evidence" value="ECO:0007669"/>
    <property type="project" value="TreeGrafter"/>
</dbReference>
<dbReference type="Proteomes" id="UP000092583">
    <property type="component" value="Unassembled WGS sequence"/>
</dbReference>
<feature type="domain" description="NADH:ubiquinone oxidoreductase intermediate-associated protein 30" evidence="1">
    <location>
        <begin position="12"/>
        <end position="218"/>
    </location>
</feature>